<feature type="domain" description="MaoC-like" evidence="2">
    <location>
        <begin position="203"/>
        <end position="277"/>
    </location>
</feature>
<dbReference type="InterPro" id="IPR002539">
    <property type="entry name" value="MaoC-like_dom"/>
</dbReference>
<dbReference type="SUPFAM" id="SSF54637">
    <property type="entry name" value="Thioesterase/thiol ester dehydrase-isomerase"/>
    <property type="match status" value="2"/>
</dbReference>
<gene>
    <name evidence="3" type="ORF">ACFORJ_09350</name>
</gene>
<protein>
    <submittedName>
        <fullName evidence="3">MaoC/PaaZ C-terminal domain-containing protein</fullName>
    </submittedName>
</protein>
<sequence>MTDPNASIPAKTLPAVPSLAPLYAKAAKGGKRTNRTSNLKTPALAVKGVTVEAARDEEFRRVAGAPAVDHLANGAFFGHVHSLIMPLQMELMAADDFPLPMMGLIHTSNTYRQLKPVPVGSEVDVEVRVAGFRAHRSGTEVVHEATVSRGGEVLVEETSVYLAKGKRLDDVEPLAESAGASKRPQFRVPVPTAQWRVPGSIGRTWAKVSGDWNPIHVTGLTAKALGMPGVVAHGMYTASRALAESNVPGGAPFEFHIEFAAPVIVPATVMVAITRAGEVVDGEGRGGTDIVAWDRKKRRPHFTGSVRDI</sequence>
<dbReference type="RefSeq" id="WP_290290011.1">
    <property type="nucleotide sequence ID" value="NZ_CP047211.1"/>
</dbReference>
<dbReference type="Gene3D" id="3.10.129.10">
    <property type="entry name" value="Hotdog Thioesterase"/>
    <property type="match status" value="1"/>
</dbReference>
<name>A0ABV7ZP81_9CORY</name>
<evidence type="ECO:0000256" key="1">
    <source>
        <dbReference type="ARBA" id="ARBA00005254"/>
    </source>
</evidence>
<comment type="similarity">
    <text evidence="1">Belongs to the enoyl-CoA hydratase/isomerase family.</text>
</comment>
<dbReference type="Pfam" id="PF01575">
    <property type="entry name" value="MaoC_dehydratas"/>
    <property type="match status" value="1"/>
</dbReference>
<dbReference type="InterPro" id="IPR029069">
    <property type="entry name" value="HotDog_dom_sf"/>
</dbReference>
<reference evidence="4" key="1">
    <citation type="journal article" date="2019" name="Int. J. Syst. Evol. Microbiol.">
        <title>The Global Catalogue of Microorganisms (GCM) 10K type strain sequencing project: providing services to taxonomists for standard genome sequencing and annotation.</title>
        <authorList>
            <consortium name="The Broad Institute Genomics Platform"/>
            <consortium name="The Broad Institute Genome Sequencing Center for Infectious Disease"/>
            <person name="Wu L."/>
            <person name="Ma J."/>
        </authorList>
    </citation>
    <scope>NUCLEOTIDE SEQUENCE [LARGE SCALE GENOMIC DNA]</scope>
    <source>
        <strain evidence="4">CCUG 53252</strain>
    </source>
</reference>
<comment type="caution">
    <text evidence="3">The sequence shown here is derived from an EMBL/GenBank/DDBJ whole genome shotgun (WGS) entry which is preliminary data.</text>
</comment>
<dbReference type="EMBL" id="JBHRZN010000003">
    <property type="protein sequence ID" value="MFC3850364.1"/>
    <property type="molecule type" value="Genomic_DNA"/>
</dbReference>
<dbReference type="PANTHER" id="PTHR43841:SF3">
    <property type="entry name" value="(3R)-HYDROXYACYL-ACP DEHYDRATASE SUBUNIT HADB"/>
    <property type="match status" value="1"/>
</dbReference>
<evidence type="ECO:0000313" key="3">
    <source>
        <dbReference type="EMBL" id="MFC3850364.1"/>
    </source>
</evidence>
<evidence type="ECO:0000313" key="4">
    <source>
        <dbReference type="Proteomes" id="UP001595751"/>
    </source>
</evidence>
<evidence type="ECO:0000259" key="2">
    <source>
        <dbReference type="Pfam" id="PF01575"/>
    </source>
</evidence>
<proteinExistence type="inferred from homology"/>
<dbReference type="PANTHER" id="PTHR43841">
    <property type="entry name" value="3-HYDROXYACYL-THIOESTER DEHYDRATASE HTDX-RELATED"/>
    <property type="match status" value="1"/>
</dbReference>
<dbReference type="Proteomes" id="UP001595751">
    <property type="component" value="Unassembled WGS sequence"/>
</dbReference>
<keyword evidence="4" id="KW-1185">Reference proteome</keyword>
<organism evidence="3 4">
    <name type="scientific">Corynebacterium hansenii</name>
    <dbReference type="NCBI Taxonomy" id="394964"/>
    <lineage>
        <taxon>Bacteria</taxon>
        <taxon>Bacillati</taxon>
        <taxon>Actinomycetota</taxon>
        <taxon>Actinomycetes</taxon>
        <taxon>Mycobacteriales</taxon>
        <taxon>Corynebacteriaceae</taxon>
        <taxon>Corynebacterium</taxon>
    </lineage>
</organism>
<accession>A0ABV7ZP81</accession>